<name>A0A8X6MKV4_9ARAC</name>
<dbReference type="EMBL" id="BMAV01028171">
    <property type="protein sequence ID" value="GFS65598.1"/>
    <property type="molecule type" value="Genomic_DNA"/>
</dbReference>
<keyword evidence="2" id="KW-1185">Reference proteome</keyword>
<evidence type="ECO:0000313" key="2">
    <source>
        <dbReference type="Proteomes" id="UP000886998"/>
    </source>
</evidence>
<gene>
    <name evidence="1" type="ORF">TNIN_248091</name>
</gene>
<proteinExistence type="predicted"/>
<reference evidence="1" key="1">
    <citation type="submission" date="2020-08" db="EMBL/GenBank/DDBJ databases">
        <title>Multicomponent nature underlies the extraordinary mechanical properties of spider dragline silk.</title>
        <authorList>
            <person name="Kono N."/>
            <person name="Nakamura H."/>
            <person name="Mori M."/>
            <person name="Yoshida Y."/>
            <person name="Ohtoshi R."/>
            <person name="Malay A.D."/>
            <person name="Moran D.A.P."/>
            <person name="Tomita M."/>
            <person name="Numata K."/>
            <person name="Arakawa K."/>
        </authorList>
    </citation>
    <scope>NUCLEOTIDE SEQUENCE</scope>
</reference>
<organism evidence="1 2">
    <name type="scientific">Trichonephila inaurata madagascariensis</name>
    <dbReference type="NCBI Taxonomy" id="2747483"/>
    <lineage>
        <taxon>Eukaryota</taxon>
        <taxon>Metazoa</taxon>
        <taxon>Ecdysozoa</taxon>
        <taxon>Arthropoda</taxon>
        <taxon>Chelicerata</taxon>
        <taxon>Arachnida</taxon>
        <taxon>Araneae</taxon>
        <taxon>Araneomorphae</taxon>
        <taxon>Entelegynae</taxon>
        <taxon>Araneoidea</taxon>
        <taxon>Nephilidae</taxon>
        <taxon>Trichonephila</taxon>
        <taxon>Trichonephila inaurata</taxon>
    </lineage>
</organism>
<protein>
    <submittedName>
        <fullName evidence="1">Uncharacterized protein</fullName>
    </submittedName>
</protein>
<sequence length="95" mass="10644">MEDNDPPPQNQDEQHCHTFMVRQKSGFCGSKKSISMMLELKGQPPAQLGKTKNSGDFPMEAKLKPREVKEKPLFYQNPADKLNCLEGESAPLSPL</sequence>
<dbReference type="Proteomes" id="UP000886998">
    <property type="component" value="Unassembled WGS sequence"/>
</dbReference>
<evidence type="ECO:0000313" key="1">
    <source>
        <dbReference type="EMBL" id="GFS65598.1"/>
    </source>
</evidence>
<comment type="caution">
    <text evidence="1">The sequence shown here is derived from an EMBL/GenBank/DDBJ whole genome shotgun (WGS) entry which is preliminary data.</text>
</comment>
<dbReference type="AlphaFoldDB" id="A0A8X6MKV4"/>
<accession>A0A8X6MKV4</accession>